<dbReference type="PROSITE" id="PS51257">
    <property type="entry name" value="PROKAR_LIPOPROTEIN"/>
    <property type="match status" value="1"/>
</dbReference>
<protein>
    <recommendedName>
        <fullName evidence="3">Lipoprotein</fullName>
    </recommendedName>
</protein>
<comment type="caution">
    <text evidence="1">The sequence shown here is derived from an EMBL/GenBank/DDBJ whole genome shotgun (WGS) entry which is preliminary data.</text>
</comment>
<dbReference type="AlphaFoldDB" id="A0AB73M2I1"/>
<evidence type="ECO:0008006" key="3">
    <source>
        <dbReference type="Google" id="ProtNLM"/>
    </source>
</evidence>
<name>A0AB73M2I1_MYCCH</name>
<accession>A0AB73M2I1</accession>
<dbReference type="EMBL" id="MLHW01000001">
    <property type="protein sequence ID" value="OHT55041.1"/>
    <property type="molecule type" value="Genomic_DNA"/>
</dbReference>
<evidence type="ECO:0000313" key="2">
    <source>
        <dbReference type="Proteomes" id="UP000180113"/>
    </source>
</evidence>
<sequence length="135" mass="13583">MDMIKHATIYAAAVASVTACGGGVSHDAVPADQSVLPLATSESASPCSSATADVLKSAAQMSGHEALSGSFTVKKVLCSGDWAKARISMKAPNTNPPSIVLFHNDGAGWRTVTYGSGFGCAGEGVPPSIAAELEC</sequence>
<proteinExistence type="predicted"/>
<reference evidence="1 2" key="1">
    <citation type="submission" date="2016-10" db="EMBL/GenBank/DDBJ databases">
        <title>Evaluation of Human, Animal and Environmental Mycobacterium chelonae Isolates by Core Genome Phylogenomic Analysis, Targeted Gene Comparison, and Anti-microbial Susceptibility Patterns: A Tale of Mistaken Identities.</title>
        <authorList>
            <person name="Fogelson S.B."/>
            <person name="Camus A.C."/>
            <person name="Lorenz W."/>
            <person name="Vasireddy R."/>
            <person name="Vasireddy S."/>
            <person name="Smith T."/>
            <person name="Brown-Elliott B.A."/>
            <person name="Wallace R.J.Jr."/>
            <person name="Hasan N.A."/>
            <person name="Reischl U."/>
            <person name="Sanchez S."/>
        </authorList>
    </citation>
    <scope>NUCLEOTIDE SEQUENCE [LARGE SCALE GENOMIC DNA]</scope>
    <source>
        <strain evidence="1 2">42895</strain>
    </source>
</reference>
<gene>
    <name evidence="1" type="ORF">BKG62_02290</name>
</gene>
<organism evidence="1 2">
    <name type="scientific">Mycobacteroides chelonae</name>
    <name type="common">Mycobacterium chelonae</name>
    <dbReference type="NCBI Taxonomy" id="1774"/>
    <lineage>
        <taxon>Bacteria</taxon>
        <taxon>Bacillati</taxon>
        <taxon>Actinomycetota</taxon>
        <taxon>Actinomycetes</taxon>
        <taxon>Mycobacteriales</taxon>
        <taxon>Mycobacteriaceae</taxon>
        <taxon>Mycobacteroides</taxon>
    </lineage>
</organism>
<dbReference type="Proteomes" id="UP000180113">
    <property type="component" value="Unassembled WGS sequence"/>
</dbReference>
<evidence type="ECO:0000313" key="1">
    <source>
        <dbReference type="EMBL" id="OHT55041.1"/>
    </source>
</evidence>